<dbReference type="GeneID" id="5038920"/>
<feature type="coiled-coil region" evidence="1">
    <location>
        <begin position="354"/>
        <end position="434"/>
    </location>
</feature>
<dbReference type="AlphaFoldDB" id="A0DRS1"/>
<dbReference type="RefSeq" id="XP_001453135.1">
    <property type="nucleotide sequence ID" value="XM_001453098.2"/>
</dbReference>
<feature type="coiled-coil region" evidence="1">
    <location>
        <begin position="268"/>
        <end position="302"/>
    </location>
</feature>
<keyword evidence="1" id="KW-0175">Coiled coil</keyword>
<dbReference type="OrthoDB" id="10478030at2759"/>
<dbReference type="HOGENOM" id="CLU_630857_0_0_1"/>
<sequence>MSLTLKIFTLLRQQDSYNKGVREYRIRLDRQDKTVYKPICNAIILGFASKELVTSLLAARLGMQAVEQNNAGFNEMFMERCLPYFENIAEFSSWDQTEDRGKYYYSTIPNKEEMQYGKSLLIITLECLEAWARFYPFQSDQLTQSAFFKSYTRLLEKNVKFPDKFFYIKKEKLDYNTSPMFTKLLQNFYEIERKNIPRIMTQTSQIVYKDQQENQTQARLQGEMQEPKSMSTPKKEIQKINESDAQSLINQFSLLKGSLSEKDLGLDFQEQNQDIMDLELVKQNLTELIDKIDIKIEEFLNQDDVNTSLKLLKVYDEIKIYLIQDLKRKVIIQDEIEQQILDIQRQRGGLSSSLKDHETHNNLLTHQIAALKSQFESLSILQQNDQMEMKKMRSYISELLEENEKMKQEIETLKIQLMIEKNQLNNQMQQQEEIN</sequence>
<organism evidence="2 3">
    <name type="scientific">Paramecium tetraurelia</name>
    <dbReference type="NCBI Taxonomy" id="5888"/>
    <lineage>
        <taxon>Eukaryota</taxon>
        <taxon>Sar</taxon>
        <taxon>Alveolata</taxon>
        <taxon>Ciliophora</taxon>
        <taxon>Intramacronucleata</taxon>
        <taxon>Oligohymenophorea</taxon>
        <taxon>Peniculida</taxon>
        <taxon>Parameciidae</taxon>
        <taxon>Paramecium</taxon>
    </lineage>
</organism>
<dbReference type="InParanoid" id="A0DRS1"/>
<evidence type="ECO:0000313" key="2">
    <source>
        <dbReference type="EMBL" id="CAK85738.1"/>
    </source>
</evidence>
<reference evidence="2 3" key="1">
    <citation type="journal article" date="2006" name="Nature">
        <title>Global trends of whole-genome duplications revealed by the ciliate Paramecium tetraurelia.</title>
        <authorList>
            <consortium name="Genoscope"/>
            <person name="Aury J.-M."/>
            <person name="Jaillon O."/>
            <person name="Duret L."/>
            <person name="Noel B."/>
            <person name="Jubin C."/>
            <person name="Porcel B.M."/>
            <person name="Segurens B."/>
            <person name="Daubin V."/>
            <person name="Anthouard V."/>
            <person name="Aiach N."/>
            <person name="Arnaiz O."/>
            <person name="Billaut A."/>
            <person name="Beisson J."/>
            <person name="Blanc I."/>
            <person name="Bouhouche K."/>
            <person name="Camara F."/>
            <person name="Duharcourt S."/>
            <person name="Guigo R."/>
            <person name="Gogendeau D."/>
            <person name="Katinka M."/>
            <person name="Keller A.-M."/>
            <person name="Kissmehl R."/>
            <person name="Klotz C."/>
            <person name="Koll F."/>
            <person name="Le Moue A."/>
            <person name="Lepere C."/>
            <person name="Malinsky S."/>
            <person name="Nowacki M."/>
            <person name="Nowak J.K."/>
            <person name="Plattner H."/>
            <person name="Poulain J."/>
            <person name="Ruiz F."/>
            <person name="Serrano V."/>
            <person name="Zagulski M."/>
            <person name="Dessen P."/>
            <person name="Betermier M."/>
            <person name="Weissenbach J."/>
            <person name="Scarpelli C."/>
            <person name="Schachter V."/>
            <person name="Sperling L."/>
            <person name="Meyer E."/>
            <person name="Cohen J."/>
            <person name="Wincker P."/>
        </authorList>
    </citation>
    <scope>NUCLEOTIDE SEQUENCE [LARGE SCALE GENOMIC DNA]</scope>
    <source>
        <strain evidence="2 3">Stock d4-2</strain>
    </source>
</reference>
<name>A0DRS1_PARTE</name>
<evidence type="ECO:0000256" key="1">
    <source>
        <dbReference type="SAM" id="Coils"/>
    </source>
</evidence>
<evidence type="ECO:0000313" key="3">
    <source>
        <dbReference type="Proteomes" id="UP000000600"/>
    </source>
</evidence>
<evidence type="ECO:0008006" key="4">
    <source>
        <dbReference type="Google" id="ProtNLM"/>
    </source>
</evidence>
<dbReference type="OMA" id="NEMFMER"/>
<dbReference type="Proteomes" id="UP000000600">
    <property type="component" value="Unassembled WGS sequence"/>
</dbReference>
<dbReference type="EMBL" id="CT868541">
    <property type="protein sequence ID" value="CAK85738.1"/>
    <property type="molecule type" value="Genomic_DNA"/>
</dbReference>
<keyword evidence="3" id="KW-1185">Reference proteome</keyword>
<accession>A0DRS1</accession>
<gene>
    <name evidence="2" type="ORF">GSPATT00019456001</name>
</gene>
<protein>
    <recommendedName>
        <fullName evidence="4">VHS domain-containing protein</fullName>
    </recommendedName>
</protein>
<proteinExistence type="predicted"/>
<dbReference type="KEGG" id="ptm:GSPATT00019456001"/>